<sequence>MSYQSLEEINQLCIEKKISFWRAILLDDMEERTVREEESIHTMETMWDAMLSASDDYDEKLISSSGLVGGMGGQMEAYRRTGDTLCGDFVSKVIAQALQMGESNACMKRIVAAPTAGACGVIPAVLVTLYKEGKICKEKIIQSLYVTAGIGQVIASRAFIAGAAGGCQAEVGAASAMAAGALVFLKGGDNTQIIHASAMALKNLLGLVCDPVAGLVEVPCVKRNVIGAVNALSAADMALAGITSRIPPDQVIDAMREVGESMHVSLRETGRGGLANTPKAREISGKMEP</sequence>
<evidence type="ECO:0000259" key="13">
    <source>
        <dbReference type="Pfam" id="PF03313"/>
    </source>
</evidence>
<dbReference type="GO" id="GO:0051539">
    <property type="term" value="F:4 iron, 4 sulfur cluster binding"/>
    <property type="evidence" value="ECO:0007669"/>
    <property type="project" value="UniProtKB-UniRule"/>
</dbReference>
<evidence type="ECO:0000256" key="8">
    <source>
        <dbReference type="ARBA" id="ARBA00023014"/>
    </source>
</evidence>
<dbReference type="InterPro" id="IPR004642">
    <property type="entry name" value="Ser_deHydtase_asu"/>
</dbReference>
<dbReference type="GO" id="GO:0046872">
    <property type="term" value="F:metal ion binding"/>
    <property type="evidence" value="ECO:0007669"/>
    <property type="project" value="UniProtKB-KW"/>
</dbReference>
<keyword evidence="7 11" id="KW-0408">Iron</keyword>
<accession>A0A316A5K9</accession>
<name>A0A316A5K9_9FIRM</name>
<keyword evidence="15" id="KW-1185">Reference proteome</keyword>
<dbReference type="AlphaFoldDB" id="A0A316A5K9"/>
<evidence type="ECO:0000256" key="7">
    <source>
        <dbReference type="ARBA" id="ARBA00023004"/>
    </source>
</evidence>
<keyword evidence="4 11" id="KW-0312">Gluconeogenesis</keyword>
<proteinExistence type="inferred from homology"/>
<evidence type="ECO:0000256" key="2">
    <source>
        <dbReference type="ARBA" id="ARBA00004742"/>
    </source>
</evidence>
<feature type="region of interest" description="Disordered" evidence="12">
    <location>
        <begin position="270"/>
        <end position="289"/>
    </location>
</feature>
<evidence type="ECO:0000256" key="5">
    <source>
        <dbReference type="ARBA" id="ARBA00022485"/>
    </source>
</evidence>
<dbReference type="OrthoDB" id="9805537at2"/>
<evidence type="ECO:0000313" key="15">
    <source>
        <dbReference type="Proteomes" id="UP000254051"/>
    </source>
</evidence>
<comment type="similarity">
    <text evidence="3 11">Belongs to the iron-sulfur dependent L-serine dehydratase family.</text>
</comment>
<dbReference type="NCBIfam" id="TIGR00718">
    <property type="entry name" value="sda_alpha"/>
    <property type="match status" value="1"/>
</dbReference>
<feature type="domain" description="Serine dehydratase-like alpha subunit" evidence="13">
    <location>
        <begin position="16"/>
        <end position="275"/>
    </location>
</feature>
<dbReference type="RefSeq" id="WP_109708535.1">
    <property type="nucleotide sequence ID" value="NZ_QGDS01000001.1"/>
</dbReference>
<evidence type="ECO:0000256" key="1">
    <source>
        <dbReference type="ARBA" id="ARBA00001966"/>
    </source>
</evidence>
<dbReference type="Pfam" id="PF03313">
    <property type="entry name" value="SDH_alpha"/>
    <property type="match status" value="1"/>
</dbReference>
<feature type="compositionally biased region" description="Basic and acidic residues" evidence="12">
    <location>
        <begin position="279"/>
        <end position="289"/>
    </location>
</feature>
<gene>
    <name evidence="14" type="ORF">SAMN05216529_101414</name>
</gene>
<dbReference type="Proteomes" id="UP000254051">
    <property type="component" value="Unassembled WGS sequence"/>
</dbReference>
<comment type="cofactor">
    <cofactor evidence="1 11">
        <name>[4Fe-4S] cluster</name>
        <dbReference type="ChEBI" id="CHEBI:49883"/>
    </cofactor>
</comment>
<keyword evidence="9 11" id="KW-0456">Lyase</keyword>
<dbReference type="InterPro" id="IPR051318">
    <property type="entry name" value="Fe-S_L-Ser"/>
</dbReference>
<evidence type="ECO:0000256" key="6">
    <source>
        <dbReference type="ARBA" id="ARBA00022723"/>
    </source>
</evidence>
<evidence type="ECO:0000256" key="3">
    <source>
        <dbReference type="ARBA" id="ARBA00008636"/>
    </source>
</evidence>
<keyword evidence="6 11" id="KW-0479">Metal-binding</keyword>
<evidence type="ECO:0000256" key="10">
    <source>
        <dbReference type="ARBA" id="ARBA00049406"/>
    </source>
</evidence>
<keyword evidence="5 11" id="KW-0004">4Fe-4S</keyword>
<reference evidence="15" key="1">
    <citation type="submission" date="2017-07" db="EMBL/GenBank/DDBJ databases">
        <authorList>
            <person name="Varghese N."/>
            <person name="Submissions S."/>
        </authorList>
    </citation>
    <scope>NUCLEOTIDE SEQUENCE [LARGE SCALE GENOMIC DNA]</scope>
    <source>
        <strain evidence="15">NLAE-zl-C134</strain>
    </source>
</reference>
<comment type="pathway">
    <text evidence="2">Carbohydrate biosynthesis; gluconeogenesis.</text>
</comment>
<organism evidence="14 15">
    <name type="scientific">Faecalicatena contorta</name>
    <dbReference type="NCBI Taxonomy" id="39482"/>
    <lineage>
        <taxon>Bacteria</taxon>
        <taxon>Bacillati</taxon>
        <taxon>Bacillota</taxon>
        <taxon>Clostridia</taxon>
        <taxon>Lachnospirales</taxon>
        <taxon>Lachnospiraceae</taxon>
        <taxon>Faecalicatena</taxon>
    </lineage>
</organism>
<keyword evidence="8 11" id="KW-0411">Iron-sulfur</keyword>
<dbReference type="EMBL" id="UHJJ01000001">
    <property type="protein sequence ID" value="SUQ12518.1"/>
    <property type="molecule type" value="Genomic_DNA"/>
</dbReference>
<dbReference type="GO" id="GO:0006094">
    <property type="term" value="P:gluconeogenesis"/>
    <property type="evidence" value="ECO:0007669"/>
    <property type="project" value="UniProtKB-KW"/>
</dbReference>
<evidence type="ECO:0000256" key="4">
    <source>
        <dbReference type="ARBA" id="ARBA00022432"/>
    </source>
</evidence>
<dbReference type="PANTHER" id="PTHR30182:SF1">
    <property type="entry name" value="L-SERINE DEHYDRATASE 1"/>
    <property type="match status" value="1"/>
</dbReference>
<dbReference type="EC" id="4.3.1.17" evidence="11"/>
<evidence type="ECO:0000256" key="12">
    <source>
        <dbReference type="SAM" id="MobiDB-lite"/>
    </source>
</evidence>
<evidence type="ECO:0000256" key="11">
    <source>
        <dbReference type="RuleBase" id="RU366059"/>
    </source>
</evidence>
<dbReference type="GO" id="GO:0003941">
    <property type="term" value="F:L-serine ammonia-lyase activity"/>
    <property type="evidence" value="ECO:0007669"/>
    <property type="project" value="UniProtKB-UniRule"/>
</dbReference>
<dbReference type="PANTHER" id="PTHR30182">
    <property type="entry name" value="L-SERINE DEHYDRATASE"/>
    <property type="match status" value="1"/>
</dbReference>
<evidence type="ECO:0000256" key="9">
    <source>
        <dbReference type="ARBA" id="ARBA00023239"/>
    </source>
</evidence>
<comment type="catalytic activity">
    <reaction evidence="10 11">
        <text>L-serine = pyruvate + NH4(+)</text>
        <dbReference type="Rhea" id="RHEA:19169"/>
        <dbReference type="ChEBI" id="CHEBI:15361"/>
        <dbReference type="ChEBI" id="CHEBI:28938"/>
        <dbReference type="ChEBI" id="CHEBI:33384"/>
        <dbReference type="EC" id="4.3.1.17"/>
    </reaction>
</comment>
<evidence type="ECO:0000313" key="14">
    <source>
        <dbReference type="EMBL" id="SUQ12518.1"/>
    </source>
</evidence>
<dbReference type="InterPro" id="IPR005130">
    <property type="entry name" value="Ser_deHydtase-like_asu"/>
</dbReference>
<protein>
    <recommendedName>
        <fullName evidence="11">L-serine dehydratase</fullName>
        <ecNumber evidence="11">4.3.1.17</ecNumber>
    </recommendedName>
</protein>